<dbReference type="Proteomes" id="UP000254512">
    <property type="component" value="Unassembled WGS sequence"/>
</dbReference>
<organism evidence="4 5">
    <name type="scientific">Grimontia hollisae</name>
    <name type="common">Vibrio hollisae</name>
    <dbReference type="NCBI Taxonomy" id="673"/>
    <lineage>
        <taxon>Bacteria</taxon>
        <taxon>Pseudomonadati</taxon>
        <taxon>Pseudomonadota</taxon>
        <taxon>Gammaproteobacteria</taxon>
        <taxon>Vibrionales</taxon>
        <taxon>Vibrionaceae</taxon>
        <taxon>Grimontia</taxon>
    </lineage>
</organism>
<sequence length="220" mass="25094">MPFADPTSRISNIVHYLQQDVMARRNDHSREELVEMTLRCVEEHLDTQPYHNLSLRKIAAQIGYVPSTLVNVFGSYNILLLHVVARTLDDLRSQAAQKLTEVTNSKQALFTLAHLYLEFASNNPYRWQLVFEHSMQGDKLPDWQNNRIQNMTGILESLLKQLSPSKTDEQVVEASRVLWAGVHGITLLAVDDKFFTSVPVNGAELIDNLLTGYLRSWTDT</sequence>
<protein>
    <recommendedName>
        <fullName evidence="3">HTH-type transcriptional regulator MT1864/Rv1816-like C-terminal domain-containing protein</fullName>
    </recommendedName>
</protein>
<feature type="domain" description="HTH-type transcriptional regulator MT1864/Rv1816-like C-terminal" evidence="3">
    <location>
        <begin position="109"/>
        <end position="211"/>
    </location>
</feature>
<dbReference type="Pfam" id="PF13305">
    <property type="entry name" value="TetR_C_33"/>
    <property type="match status" value="1"/>
</dbReference>
<dbReference type="EMBL" id="UGHD01000002">
    <property type="protein sequence ID" value="STO56938.1"/>
    <property type="molecule type" value="Genomic_DNA"/>
</dbReference>
<dbReference type="InterPro" id="IPR036271">
    <property type="entry name" value="Tet_transcr_reg_TetR-rel_C_sf"/>
</dbReference>
<dbReference type="SUPFAM" id="SSF46689">
    <property type="entry name" value="Homeodomain-like"/>
    <property type="match status" value="1"/>
</dbReference>
<dbReference type="AlphaFoldDB" id="A0A377HL08"/>
<evidence type="ECO:0000313" key="5">
    <source>
        <dbReference type="Proteomes" id="UP000254512"/>
    </source>
</evidence>
<dbReference type="InterPro" id="IPR009057">
    <property type="entry name" value="Homeodomain-like_sf"/>
</dbReference>
<dbReference type="Gene3D" id="1.10.357.10">
    <property type="entry name" value="Tetracycline Repressor, domain 2"/>
    <property type="match status" value="1"/>
</dbReference>
<dbReference type="SUPFAM" id="SSF48498">
    <property type="entry name" value="Tetracyclin repressor-like, C-terminal domain"/>
    <property type="match status" value="1"/>
</dbReference>
<proteinExistence type="predicted"/>
<dbReference type="InterPro" id="IPR025996">
    <property type="entry name" value="MT1864/Rv1816-like_C"/>
</dbReference>
<gene>
    <name evidence="4" type="ORF">NCTC11645_01314</name>
</gene>
<evidence type="ECO:0000313" key="4">
    <source>
        <dbReference type="EMBL" id="STO56938.1"/>
    </source>
</evidence>
<reference evidence="4 5" key="1">
    <citation type="submission" date="2018-06" db="EMBL/GenBank/DDBJ databases">
        <authorList>
            <consortium name="Pathogen Informatics"/>
            <person name="Doyle S."/>
        </authorList>
    </citation>
    <scope>NUCLEOTIDE SEQUENCE [LARGE SCALE GENOMIC DNA]</scope>
    <source>
        <strain evidence="4 5">NCTC11645</strain>
    </source>
</reference>
<name>A0A377HL08_GRIHO</name>
<evidence type="ECO:0000259" key="3">
    <source>
        <dbReference type="Pfam" id="PF13305"/>
    </source>
</evidence>
<keyword evidence="1" id="KW-0805">Transcription regulation</keyword>
<dbReference type="STRING" id="673.AL542_04685"/>
<evidence type="ECO:0000256" key="1">
    <source>
        <dbReference type="ARBA" id="ARBA00023015"/>
    </source>
</evidence>
<accession>A0A377HL08</accession>
<evidence type="ECO:0000256" key="2">
    <source>
        <dbReference type="ARBA" id="ARBA00023163"/>
    </source>
</evidence>
<keyword evidence="2" id="KW-0804">Transcription</keyword>